<proteinExistence type="predicted"/>
<dbReference type="Proteomes" id="UP000070341">
    <property type="component" value="Unassembled WGS sequence"/>
</dbReference>
<dbReference type="AlphaFoldDB" id="A0A133UZK3"/>
<evidence type="ECO:0000313" key="2">
    <source>
        <dbReference type="Proteomes" id="UP000070341"/>
    </source>
</evidence>
<comment type="caution">
    <text evidence="1">The sequence shown here is derived from an EMBL/GenBank/DDBJ whole genome shotgun (WGS) entry which is preliminary data.</text>
</comment>
<accession>A0A133UZK3</accession>
<sequence length="217" mass="24985">MFSSLEGINPENVGIVNTVKYETGVSMNYKYSGPDIRGIKDSASCQPRLLNELSNRRKKKSRKAAYLAKREYKKFGGMEIPVVKESTNDKEKNDRTIVKSLSKYERKNDVRTVLLTADTQMADICEMESVDRFYSKYPEDYSLNECSYHEFLKLVFDLSVTFGLVKLNSVVIFGEFGGKGPDEPDKMKLKVLNEKLFKKFEKHSKICRELSELNIEK</sequence>
<protein>
    <submittedName>
        <fullName evidence="1">Uncharacterized protein</fullName>
    </submittedName>
</protein>
<gene>
    <name evidence="1" type="ORF">AKJ40_02710</name>
</gene>
<name>A0A133UZK3_9EURY</name>
<evidence type="ECO:0000313" key="1">
    <source>
        <dbReference type="EMBL" id="KXA99625.1"/>
    </source>
</evidence>
<dbReference type="EMBL" id="LHXU01000039">
    <property type="protein sequence ID" value="KXA99625.1"/>
    <property type="molecule type" value="Genomic_DNA"/>
</dbReference>
<keyword evidence="2" id="KW-1185">Reference proteome</keyword>
<reference evidence="1 2" key="1">
    <citation type="journal article" date="2016" name="Sci. Rep.">
        <title>Metabolic traits of an uncultured archaeal lineage -MSBL1- from brine pools of the Red Sea.</title>
        <authorList>
            <person name="Mwirichia R."/>
            <person name="Alam I."/>
            <person name="Rashid M."/>
            <person name="Vinu M."/>
            <person name="Ba-Alawi W."/>
            <person name="Anthony Kamau A."/>
            <person name="Kamanda Ngugi D."/>
            <person name="Goker M."/>
            <person name="Klenk H.P."/>
            <person name="Bajic V."/>
            <person name="Stingl U."/>
        </authorList>
    </citation>
    <scope>NUCLEOTIDE SEQUENCE [LARGE SCALE GENOMIC DNA]</scope>
    <source>
        <strain evidence="1">SCGC-AAA259M10</strain>
    </source>
</reference>
<organism evidence="1 2">
    <name type="scientific">candidate division MSBL1 archaeon SCGC-AAA259M10</name>
    <dbReference type="NCBI Taxonomy" id="1698270"/>
    <lineage>
        <taxon>Archaea</taxon>
        <taxon>Methanobacteriati</taxon>
        <taxon>Methanobacteriota</taxon>
        <taxon>candidate division MSBL1</taxon>
    </lineage>
</organism>